<organism evidence="2 3">
    <name type="scientific">Phage Phass-1</name>
    <dbReference type="NCBI Taxonomy" id="3043662"/>
    <lineage>
        <taxon>Viruses</taxon>
        <taxon>Duplodnaviria</taxon>
        <taxon>Heunggongvirae</taxon>
        <taxon>Uroviricota</taxon>
        <taxon>Caudoviricetes</taxon>
        <taxon>Caudoviricetes code 15 clade</taxon>
    </lineage>
</organism>
<sequence>MINYEDYESEVRYRSKKKKPRPKKADHRHEFEPCIIKYFNKNANFDRERGFIGRIDYAPGARCRICGRLRHGFPTEVAGPEKTWSFLHYLHGPELLEKYPEFEIVEVQDYWTLE</sequence>
<feature type="compositionally biased region" description="Basic residues" evidence="1">
    <location>
        <begin position="14"/>
        <end position="26"/>
    </location>
</feature>
<reference evidence="2" key="1">
    <citation type="submission" date="2023-04" db="EMBL/GenBank/DDBJ databases">
        <title>Bacteriophage Phass-1 Discovered in the Human Gut Virome - the Founding Member of the Proposed New Family Phassviridae.</title>
        <authorList>
            <person name="Tikunov A.Y."/>
            <person name="Morozova V.V."/>
            <person name="Chechushkov A.V."/>
            <person name="Tikunova N.V."/>
        </authorList>
    </citation>
    <scope>NUCLEOTIDE SEQUENCE</scope>
</reference>
<evidence type="ECO:0000313" key="3">
    <source>
        <dbReference type="Proteomes" id="UP001237988"/>
    </source>
</evidence>
<evidence type="ECO:0000256" key="1">
    <source>
        <dbReference type="SAM" id="MobiDB-lite"/>
    </source>
</evidence>
<dbReference type="Proteomes" id="UP001237988">
    <property type="component" value="Segment"/>
</dbReference>
<accession>A0AAF0RSF9</accession>
<dbReference type="EMBL" id="OQ749652">
    <property type="protein sequence ID" value="WIC39684.1"/>
    <property type="molecule type" value="Genomic_DNA"/>
</dbReference>
<proteinExistence type="predicted"/>
<name>A0AAF0RSF9_9CAUD</name>
<feature type="region of interest" description="Disordered" evidence="1">
    <location>
        <begin position="1"/>
        <end position="26"/>
    </location>
</feature>
<protein>
    <submittedName>
        <fullName evidence="2">Uncharacterized protein</fullName>
    </submittedName>
</protein>
<evidence type="ECO:0000313" key="2">
    <source>
        <dbReference type="EMBL" id="WIC39684.1"/>
    </source>
</evidence>